<evidence type="ECO:0000313" key="2">
    <source>
        <dbReference type="EMBL" id="GJU00520.1"/>
    </source>
</evidence>
<dbReference type="Proteomes" id="UP001151760">
    <property type="component" value="Unassembled WGS sequence"/>
</dbReference>
<organism evidence="2 3">
    <name type="scientific">Tanacetum coccineum</name>
    <dbReference type="NCBI Taxonomy" id="301880"/>
    <lineage>
        <taxon>Eukaryota</taxon>
        <taxon>Viridiplantae</taxon>
        <taxon>Streptophyta</taxon>
        <taxon>Embryophyta</taxon>
        <taxon>Tracheophyta</taxon>
        <taxon>Spermatophyta</taxon>
        <taxon>Magnoliopsida</taxon>
        <taxon>eudicotyledons</taxon>
        <taxon>Gunneridae</taxon>
        <taxon>Pentapetalae</taxon>
        <taxon>asterids</taxon>
        <taxon>campanulids</taxon>
        <taxon>Asterales</taxon>
        <taxon>Asteraceae</taxon>
        <taxon>Asteroideae</taxon>
        <taxon>Anthemideae</taxon>
        <taxon>Anthemidinae</taxon>
        <taxon>Tanacetum</taxon>
    </lineage>
</organism>
<proteinExistence type="predicted"/>
<accession>A0ABQ5ILH0</accession>
<keyword evidence="3" id="KW-1185">Reference proteome</keyword>
<name>A0ABQ5ILH0_9ASTR</name>
<feature type="compositionally biased region" description="Basic residues" evidence="1">
    <location>
        <begin position="120"/>
        <end position="131"/>
    </location>
</feature>
<dbReference type="EMBL" id="BQNB010020872">
    <property type="protein sequence ID" value="GJU00520.1"/>
    <property type="molecule type" value="Genomic_DNA"/>
</dbReference>
<evidence type="ECO:0000256" key="1">
    <source>
        <dbReference type="SAM" id="MobiDB-lite"/>
    </source>
</evidence>
<feature type="region of interest" description="Disordered" evidence="1">
    <location>
        <begin position="46"/>
        <end position="93"/>
    </location>
</feature>
<feature type="compositionally biased region" description="Basic and acidic residues" evidence="1">
    <location>
        <begin position="149"/>
        <end position="158"/>
    </location>
</feature>
<feature type="compositionally biased region" description="Low complexity" evidence="1">
    <location>
        <begin position="63"/>
        <end position="75"/>
    </location>
</feature>
<evidence type="ECO:0000313" key="3">
    <source>
        <dbReference type="Proteomes" id="UP001151760"/>
    </source>
</evidence>
<feature type="region of interest" description="Disordered" evidence="1">
    <location>
        <begin position="120"/>
        <end position="159"/>
    </location>
</feature>
<feature type="compositionally biased region" description="Basic and acidic residues" evidence="1">
    <location>
        <begin position="82"/>
        <end position="93"/>
    </location>
</feature>
<protein>
    <submittedName>
        <fullName evidence="2">Uncharacterized protein</fullName>
    </submittedName>
</protein>
<reference evidence="2" key="2">
    <citation type="submission" date="2022-01" db="EMBL/GenBank/DDBJ databases">
        <authorList>
            <person name="Yamashiro T."/>
            <person name="Shiraishi A."/>
            <person name="Satake H."/>
            <person name="Nakayama K."/>
        </authorList>
    </citation>
    <scope>NUCLEOTIDE SEQUENCE</scope>
</reference>
<gene>
    <name evidence="2" type="ORF">Tco_1110858</name>
</gene>
<sequence>MSTHKKIFVNPFHTKKVFANMKRAGKDFSRRITPLFDTMMVQPVEEMGEDSDHPTDSTPIHISDQPSSSSQPKKNQPSKKAQRQEAEVLDLQKAKDTQAKEIAALKKRIQRLERRKMSRPIGLKRLRKVGMSRRVESSEDQESLGAPKDASKQGRSIEDIDADVDVSLVDETQERQDDDLMFDIGVLEDDVMHVEAKVDGKDDRVLSVKMNVTPAVKYSYYC</sequence>
<comment type="caution">
    <text evidence="2">The sequence shown here is derived from an EMBL/GenBank/DDBJ whole genome shotgun (WGS) entry which is preliminary data.</text>
</comment>
<reference evidence="2" key="1">
    <citation type="journal article" date="2022" name="Int. J. Mol. Sci.">
        <title>Draft Genome of Tanacetum Coccineum: Genomic Comparison of Closely Related Tanacetum-Family Plants.</title>
        <authorList>
            <person name="Yamashiro T."/>
            <person name="Shiraishi A."/>
            <person name="Nakayama K."/>
            <person name="Satake H."/>
        </authorList>
    </citation>
    <scope>NUCLEOTIDE SEQUENCE</scope>
</reference>